<accession>A0A2U3CYY4</accession>
<feature type="transmembrane region" description="Helical" evidence="1">
    <location>
        <begin position="73"/>
        <end position="90"/>
    </location>
</feature>
<feature type="transmembrane region" description="Helical" evidence="1">
    <location>
        <begin position="6"/>
        <end position="23"/>
    </location>
</feature>
<evidence type="ECO:0000313" key="2">
    <source>
        <dbReference type="EMBL" id="PWI54266.1"/>
    </source>
</evidence>
<evidence type="ECO:0000313" key="3">
    <source>
        <dbReference type="Proteomes" id="UP000245380"/>
    </source>
</evidence>
<keyword evidence="1" id="KW-0812">Transmembrane</keyword>
<keyword evidence="1" id="KW-1133">Transmembrane helix</keyword>
<reference evidence="2 3" key="1">
    <citation type="submission" date="2016-11" db="EMBL/GenBank/DDBJ databases">
        <title>Comparative genomics of Acidibacillus ferroxidans species.</title>
        <authorList>
            <person name="Oliveira G."/>
            <person name="Nunes G."/>
            <person name="Oliveira R."/>
            <person name="Araujo F."/>
            <person name="Salim A."/>
            <person name="Scholte L."/>
            <person name="Morais D."/>
            <person name="Nancucheo I."/>
            <person name="Johnson D.B."/>
            <person name="Grail B."/>
            <person name="Bittencourt J."/>
            <person name="Valadares R."/>
        </authorList>
    </citation>
    <scope>NUCLEOTIDE SEQUENCE [LARGE SCALE GENOMIC DNA]</scope>
    <source>
        <strain evidence="2 3">Y002</strain>
    </source>
</reference>
<comment type="caution">
    <text evidence="2">The sequence shown here is derived from an EMBL/GenBank/DDBJ whole genome shotgun (WGS) entry which is preliminary data.</text>
</comment>
<name>A0A2U3CYY4_SULT2</name>
<keyword evidence="1" id="KW-0472">Membrane</keyword>
<organism evidence="2 3">
    <name type="scientific">Sulfoacidibacillus thermotolerans</name>
    <name type="common">Acidibacillus sulfuroxidans</name>
    <dbReference type="NCBI Taxonomy" id="1765684"/>
    <lineage>
        <taxon>Bacteria</taxon>
        <taxon>Bacillati</taxon>
        <taxon>Bacillota</taxon>
        <taxon>Bacilli</taxon>
        <taxon>Bacillales</taxon>
        <taxon>Alicyclobacillaceae</taxon>
        <taxon>Sulfoacidibacillus</taxon>
    </lineage>
</organism>
<feature type="transmembrane region" description="Helical" evidence="1">
    <location>
        <begin position="30"/>
        <end position="61"/>
    </location>
</feature>
<dbReference type="AlphaFoldDB" id="A0A2U3CYY4"/>
<evidence type="ECO:0000256" key="1">
    <source>
        <dbReference type="SAM" id="Phobius"/>
    </source>
</evidence>
<dbReference type="EMBL" id="MPDK01000054">
    <property type="protein sequence ID" value="PWI54266.1"/>
    <property type="molecule type" value="Genomic_DNA"/>
</dbReference>
<protein>
    <submittedName>
        <fullName evidence="2">Uncharacterized protein</fullName>
    </submittedName>
</protein>
<keyword evidence="3" id="KW-1185">Reference proteome</keyword>
<proteinExistence type="predicted"/>
<gene>
    <name evidence="2" type="ORF">BM613_13785</name>
</gene>
<sequence length="91" mass="10122">MTNWWLVGLIVFVVGFVTTYLKITIDRIFLVLLLVLWMGFGIQQAIVINALVMVLASLLFFRNARSQLSQLPGAVKWSVVILAFAGGILGR</sequence>
<dbReference type="Proteomes" id="UP000245380">
    <property type="component" value="Unassembled WGS sequence"/>
</dbReference>
<dbReference type="RefSeq" id="WP_109431776.1">
    <property type="nucleotide sequence ID" value="NZ_MPDK01000054.1"/>
</dbReference>